<proteinExistence type="predicted"/>
<dbReference type="PANTHER" id="PTHR34857">
    <property type="entry name" value="SLL0384 PROTEIN"/>
    <property type="match status" value="1"/>
</dbReference>
<feature type="transmembrane region" description="Helical" evidence="6">
    <location>
        <begin position="57"/>
        <end position="76"/>
    </location>
</feature>
<evidence type="ECO:0000256" key="6">
    <source>
        <dbReference type="SAM" id="Phobius"/>
    </source>
</evidence>
<keyword evidence="4 6" id="KW-1133">Transmembrane helix</keyword>
<comment type="subcellular location">
    <subcellularLocation>
        <location evidence="1">Membrane</location>
        <topology evidence="1">Multi-pass membrane protein</topology>
    </subcellularLocation>
</comment>
<evidence type="ECO:0000256" key="3">
    <source>
        <dbReference type="ARBA" id="ARBA00022692"/>
    </source>
</evidence>
<feature type="transmembrane region" description="Helical" evidence="6">
    <location>
        <begin position="212"/>
        <end position="229"/>
    </location>
</feature>
<evidence type="ECO:0000256" key="4">
    <source>
        <dbReference type="ARBA" id="ARBA00022989"/>
    </source>
</evidence>
<evidence type="ECO:0000313" key="7">
    <source>
        <dbReference type="EMBL" id="WEG35868.1"/>
    </source>
</evidence>
<dbReference type="InterPro" id="IPR003339">
    <property type="entry name" value="ABC/ECF_trnsptr_transmembrane"/>
</dbReference>
<dbReference type="EMBL" id="CP118868">
    <property type="protein sequence ID" value="WEG35868.1"/>
    <property type="molecule type" value="Genomic_DNA"/>
</dbReference>
<keyword evidence="5 6" id="KW-0472">Membrane</keyword>
<dbReference type="PANTHER" id="PTHR34857:SF2">
    <property type="entry name" value="SLL0384 PROTEIN"/>
    <property type="match status" value="1"/>
</dbReference>
<gene>
    <name evidence="7" type="ORF">PYS61_01500</name>
</gene>
<name>A0ABY8C9A2_9FIRM</name>
<keyword evidence="2" id="KW-1003">Cell membrane</keyword>
<feature type="transmembrane region" description="Helical" evidence="6">
    <location>
        <begin position="82"/>
        <end position="102"/>
    </location>
</feature>
<protein>
    <submittedName>
        <fullName evidence="7">Energy-coupling factor transporter transmembrane component T</fullName>
    </submittedName>
</protein>
<keyword evidence="8" id="KW-1185">Reference proteome</keyword>
<evidence type="ECO:0000256" key="1">
    <source>
        <dbReference type="ARBA" id="ARBA00004141"/>
    </source>
</evidence>
<dbReference type="Pfam" id="PF02361">
    <property type="entry name" value="CbiQ"/>
    <property type="match status" value="1"/>
</dbReference>
<accession>A0ABY8C9A2</accession>
<dbReference type="CDD" id="cd16914">
    <property type="entry name" value="EcfT"/>
    <property type="match status" value="1"/>
</dbReference>
<evidence type="ECO:0000256" key="2">
    <source>
        <dbReference type="ARBA" id="ARBA00022475"/>
    </source>
</evidence>
<sequence>MRTVYVDEGNVFHPLTKIAVTLLLGFTPFYSMNSLLSWLIVALLALAFCLEKEFYKALKALIVFALLSFLQSNYLGTDVGPLTFFISFAVILKVLYLPLLAAEWLISTTDVGSLLAAFAQIKVPQAVSIPLAVMFRFFPAFKEEVHEIRQAMKVRGISLKQPLQYLESLAVPLLISASRLADDLAEAAETKGIMNPVKKTHYQEMSFKFRDVLYIVIILTVMLGGMLCLN</sequence>
<reference evidence="7 8" key="1">
    <citation type="submission" date="2023-02" db="EMBL/GenBank/DDBJ databases">
        <title>Novel Oscillospiraceae bacterial genomes.</title>
        <authorList>
            <person name="Srinivasan S."/>
            <person name="Austin M.N."/>
            <person name="Fiedler T.L."/>
            <person name="Strenk S.M."/>
            <person name="Agnew K.J."/>
            <person name="Nagana Gowda G.A."/>
            <person name="Raftery D."/>
            <person name="Beamer M.A."/>
            <person name="Achilles S.L."/>
            <person name="Wiesenfeld H.C."/>
            <person name="Fredricks D.N."/>
            <person name="Hillier S.L."/>
        </authorList>
    </citation>
    <scope>NUCLEOTIDE SEQUENCE [LARGE SCALE GENOMIC DNA]</scope>
    <source>
        <strain evidence="7 8">CHIC02 1186E3-8</strain>
    </source>
</reference>
<feature type="transmembrane region" description="Helical" evidence="6">
    <location>
        <begin position="29"/>
        <end position="50"/>
    </location>
</feature>
<organism evidence="7 8">
    <name type="scientific">Amygdalobacter indicium</name>
    <dbReference type="NCBI Taxonomy" id="3029272"/>
    <lineage>
        <taxon>Bacteria</taxon>
        <taxon>Bacillati</taxon>
        <taxon>Bacillota</taxon>
        <taxon>Clostridia</taxon>
        <taxon>Eubacteriales</taxon>
        <taxon>Oscillospiraceae</taxon>
        <taxon>Amygdalobacter</taxon>
    </lineage>
</organism>
<keyword evidence="3 6" id="KW-0812">Transmembrane</keyword>
<dbReference type="Proteomes" id="UP001220478">
    <property type="component" value="Chromosome"/>
</dbReference>
<evidence type="ECO:0000256" key="5">
    <source>
        <dbReference type="ARBA" id="ARBA00023136"/>
    </source>
</evidence>
<dbReference type="InterPro" id="IPR051611">
    <property type="entry name" value="ECF_transporter_component"/>
</dbReference>
<evidence type="ECO:0000313" key="8">
    <source>
        <dbReference type="Proteomes" id="UP001220478"/>
    </source>
</evidence>
<dbReference type="RefSeq" id="WP_315571938.1">
    <property type="nucleotide sequence ID" value="NZ_CP118868.1"/>
</dbReference>